<feature type="signal peptide" evidence="1">
    <location>
        <begin position="1"/>
        <end position="19"/>
    </location>
</feature>
<gene>
    <name evidence="2" type="ORF">F4559_002811</name>
</gene>
<comment type="caution">
    <text evidence="2">The sequence shown here is derived from an EMBL/GenBank/DDBJ whole genome shotgun (WGS) entry which is preliminary data.</text>
</comment>
<feature type="chain" id="PRO_5039730342" description="Lipoprotein" evidence="1">
    <location>
        <begin position="20"/>
        <end position="156"/>
    </location>
</feature>
<keyword evidence="3" id="KW-1185">Reference proteome</keyword>
<protein>
    <recommendedName>
        <fullName evidence="4">Lipoprotein</fullName>
    </recommendedName>
</protein>
<accession>A0A7W7T2K8</accession>
<organism evidence="2 3">
    <name type="scientific">Saccharothrix violaceirubra</name>
    <dbReference type="NCBI Taxonomy" id="413306"/>
    <lineage>
        <taxon>Bacteria</taxon>
        <taxon>Bacillati</taxon>
        <taxon>Actinomycetota</taxon>
        <taxon>Actinomycetes</taxon>
        <taxon>Pseudonocardiales</taxon>
        <taxon>Pseudonocardiaceae</taxon>
        <taxon>Saccharothrix</taxon>
    </lineage>
</organism>
<evidence type="ECO:0008006" key="4">
    <source>
        <dbReference type="Google" id="ProtNLM"/>
    </source>
</evidence>
<keyword evidence="1" id="KW-0732">Signal</keyword>
<evidence type="ECO:0000313" key="3">
    <source>
        <dbReference type="Proteomes" id="UP000542674"/>
    </source>
</evidence>
<dbReference type="Proteomes" id="UP000542674">
    <property type="component" value="Unassembled WGS sequence"/>
</dbReference>
<name>A0A7W7T2K8_9PSEU</name>
<dbReference type="RefSeq" id="WP_184668987.1">
    <property type="nucleotide sequence ID" value="NZ_BAABAI010000001.1"/>
</dbReference>
<dbReference type="AlphaFoldDB" id="A0A7W7T2K8"/>
<evidence type="ECO:0000256" key="1">
    <source>
        <dbReference type="SAM" id="SignalP"/>
    </source>
</evidence>
<proteinExistence type="predicted"/>
<reference evidence="2 3" key="1">
    <citation type="submission" date="2020-08" db="EMBL/GenBank/DDBJ databases">
        <title>Sequencing the genomes of 1000 actinobacteria strains.</title>
        <authorList>
            <person name="Klenk H.-P."/>
        </authorList>
    </citation>
    <scope>NUCLEOTIDE SEQUENCE [LARGE SCALE GENOMIC DNA]</scope>
    <source>
        <strain evidence="2 3">DSM 45084</strain>
    </source>
</reference>
<sequence length="156" mass="16621">MTRTTRHFAVALLLLIATACGTTRPERGRPASPVKSGTGELRTDLDPLTARFPLLAAAVKAEWMSGTLGDDRVPGPSTYWIDAVVTLPEATLAEIDRGTREDTTPPAVVEGLRDRLPGGPYLTGRSLDDAFTTATWSASAYRAKGTDVLVLVARGQ</sequence>
<evidence type="ECO:0000313" key="2">
    <source>
        <dbReference type="EMBL" id="MBB4965452.1"/>
    </source>
</evidence>
<dbReference type="PROSITE" id="PS51257">
    <property type="entry name" value="PROKAR_LIPOPROTEIN"/>
    <property type="match status" value="1"/>
</dbReference>
<dbReference type="EMBL" id="JACHJS010000001">
    <property type="protein sequence ID" value="MBB4965452.1"/>
    <property type="molecule type" value="Genomic_DNA"/>
</dbReference>